<gene>
    <name evidence="15" type="ORF">DdX_03373</name>
</gene>
<evidence type="ECO:0000256" key="12">
    <source>
        <dbReference type="SAM" id="MobiDB-lite"/>
    </source>
</evidence>
<dbReference type="PANTHER" id="PTHR23429">
    <property type="entry name" value="GLUCOSE-6-PHOSPHATE 1-DEHYDROGENASE G6PD"/>
    <property type="match status" value="1"/>
</dbReference>
<comment type="catalytic activity">
    <reaction evidence="10">
        <text>D-glucose 6-phosphate + NADP(+) = 6-phospho-D-glucono-1,5-lactone + NADPH + H(+)</text>
        <dbReference type="Rhea" id="RHEA:15841"/>
        <dbReference type="ChEBI" id="CHEBI:15378"/>
        <dbReference type="ChEBI" id="CHEBI:57783"/>
        <dbReference type="ChEBI" id="CHEBI:57955"/>
        <dbReference type="ChEBI" id="CHEBI:58349"/>
        <dbReference type="ChEBI" id="CHEBI:61548"/>
        <dbReference type="EC" id="1.1.1.49"/>
    </reaction>
    <physiologicalReaction direction="left-to-right" evidence="10">
        <dbReference type="Rhea" id="RHEA:15842"/>
    </physiologicalReaction>
</comment>
<dbReference type="PANTHER" id="PTHR23429:SF0">
    <property type="entry name" value="GLUCOSE-6-PHOSPHATE 1-DEHYDROGENASE"/>
    <property type="match status" value="1"/>
</dbReference>
<evidence type="ECO:0000256" key="11">
    <source>
        <dbReference type="RuleBase" id="RU362120"/>
    </source>
</evidence>
<name>A0AAD4RCM7_9BILA</name>
<dbReference type="InterPro" id="IPR001282">
    <property type="entry name" value="G6P_DH"/>
</dbReference>
<comment type="function">
    <text evidence="11">Catalyzes the rate-limiting step of the oxidative pentose-phosphate pathway, which represents a route for the dissimilation of carbohydrates besides glycolysis.</text>
</comment>
<dbReference type="NCBIfam" id="TIGR00871">
    <property type="entry name" value="zwf"/>
    <property type="match status" value="1"/>
</dbReference>
<dbReference type="AlphaFoldDB" id="A0AAD4RCM7"/>
<dbReference type="InterPro" id="IPR019796">
    <property type="entry name" value="G6P_DH_AS"/>
</dbReference>
<reference evidence="15" key="1">
    <citation type="submission" date="2022-01" db="EMBL/GenBank/DDBJ databases">
        <title>Genome Sequence Resource for Two Populations of Ditylenchus destructor, the Migratory Endoparasitic Phytonematode.</title>
        <authorList>
            <person name="Zhang H."/>
            <person name="Lin R."/>
            <person name="Xie B."/>
        </authorList>
    </citation>
    <scope>NUCLEOTIDE SEQUENCE</scope>
    <source>
        <strain evidence="15">BazhouSP</strain>
    </source>
</reference>
<dbReference type="Gene3D" id="3.40.50.720">
    <property type="entry name" value="NAD(P)-binding Rossmann-like Domain"/>
    <property type="match status" value="1"/>
</dbReference>
<dbReference type="Gene3D" id="3.30.360.10">
    <property type="entry name" value="Dihydrodipicolinate Reductase, domain 2"/>
    <property type="match status" value="1"/>
</dbReference>
<evidence type="ECO:0000313" key="15">
    <source>
        <dbReference type="EMBL" id="KAI1726649.1"/>
    </source>
</evidence>
<protein>
    <recommendedName>
        <fullName evidence="5 11">Glucose-6-phosphate 1-dehydrogenase</fullName>
        <ecNumber evidence="4 11">1.1.1.49</ecNumber>
    </recommendedName>
</protein>
<evidence type="ECO:0000256" key="3">
    <source>
        <dbReference type="ARBA" id="ARBA00009975"/>
    </source>
</evidence>
<evidence type="ECO:0000256" key="4">
    <source>
        <dbReference type="ARBA" id="ARBA00013019"/>
    </source>
</evidence>
<evidence type="ECO:0000259" key="14">
    <source>
        <dbReference type="Pfam" id="PF02781"/>
    </source>
</evidence>
<evidence type="ECO:0000256" key="10">
    <source>
        <dbReference type="ARBA" id="ARBA00047696"/>
    </source>
</evidence>
<dbReference type="GO" id="GO:0005829">
    <property type="term" value="C:cytosol"/>
    <property type="evidence" value="ECO:0007669"/>
    <property type="project" value="TreeGrafter"/>
</dbReference>
<dbReference type="InterPro" id="IPR022674">
    <property type="entry name" value="G6P_DH_NAD-bd"/>
</dbReference>
<dbReference type="GO" id="GO:0006006">
    <property type="term" value="P:glucose metabolic process"/>
    <property type="evidence" value="ECO:0007669"/>
    <property type="project" value="UniProtKB-KW"/>
</dbReference>
<dbReference type="HAMAP" id="MF_00966">
    <property type="entry name" value="G6PD"/>
    <property type="match status" value="1"/>
</dbReference>
<dbReference type="GO" id="GO:0004345">
    <property type="term" value="F:glucose-6-phosphate dehydrogenase activity"/>
    <property type="evidence" value="ECO:0007669"/>
    <property type="project" value="UniProtKB-EC"/>
</dbReference>
<evidence type="ECO:0000256" key="2">
    <source>
        <dbReference type="ARBA" id="ARBA00004937"/>
    </source>
</evidence>
<evidence type="ECO:0000313" key="16">
    <source>
        <dbReference type="Proteomes" id="UP001201812"/>
    </source>
</evidence>
<dbReference type="EC" id="1.1.1.49" evidence="4 11"/>
<evidence type="ECO:0000256" key="6">
    <source>
        <dbReference type="ARBA" id="ARBA00022526"/>
    </source>
</evidence>
<keyword evidence="6 11" id="KW-0313">Glucose metabolism</keyword>
<dbReference type="PRINTS" id="PR00079">
    <property type="entry name" value="G6PDHDRGNASE"/>
</dbReference>
<dbReference type="Pfam" id="PF00479">
    <property type="entry name" value="G6PD_N"/>
    <property type="match status" value="1"/>
</dbReference>
<feature type="domain" description="Glucose-6-phosphate dehydrogenase NAD-binding" evidence="13">
    <location>
        <begin position="63"/>
        <end position="241"/>
    </location>
</feature>
<accession>A0AAD4RCM7</accession>
<dbReference type="EMBL" id="JAKKPZ010000002">
    <property type="protein sequence ID" value="KAI1726649.1"/>
    <property type="molecule type" value="Genomic_DNA"/>
</dbReference>
<evidence type="ECO:0000256" key="8">
    <source>
        <dbReference type="ARBA" id="ARBA00023002"/>
    </source>
</evidence>
<dbReference type="InterPro" id="IPR036291">
    <property type="entry name" value="NAD(P)-bd_dom_sf"/>
</dbReference>
<evidence type="ECO:0000256" key="5">
    <source>
        <dbReference type="ARBA" id="ARBA00020444"/>
    </source>
</evidence>
<evidence type="ECO:0000256" key="7">
    <source>
        <dbReference type="ARBA" id="ARBA00022857"/>
    </source>
</evidence>
<comment type="caution">
    <text evidence="15">The sequence shown here is derived from an EMBL/GenBank/DDBJ whole genome shotgun (WGS) entry which is preliminary data.</text>
</comment>
<dbReference type="PROSITE" id="PS00069">
    <property type="entry name" value="G6P_DEHYDROGENASE"/>
    <property type="match status" value="1"/>
</dbReference>
<dbReference type="SUPFAM" id="SSF51735">
    <property type="entry name" value="NAD(P)-binding Rossmann-fold domains"/>
    <property type="match status" value="1"/>
</dbReference>
<feature type="compositionally biased region" description="Polar residues" evidence="12">
    <location>
        <begin position="11"/>
        <end position="21"/>
    </location>
</feature>
<dbReference type="SUPFAM" id="SSF55347">
    <property type="entry name" value="Glyceraldehyde-3-phosphate dehydrogenase-like, C-terminal domain"/>
    <property type="match status" value="1"/>
</dbReference>
<comment type="similarity">
    <text evidence="3 11">Belongs to the glucose-6-phosphate dehydrogenase family.</text>
</comment>
<keyword evidence="8 11" id="KW-0560">Oxidoreductase</keyword>
<dbReference type="PIRSF" id="PIRSF000110">
    <property type="entry name" value="G6PD"/>
    <property type="match status" value="1"/>
</dbReference>
<keyword evidence="16" id="KW-1185">Reference proteome</keyword>
<proteinExistence type="inferred from homology"/>
<evidence type="ECO:0000256" key="9">
    <source>
        <dbReference type="ARBA" id="ARBA00023277"/>
    </source>
</evidence>
<evidence type="ECO:0000256" key="1">
    <source>
        <dbReference type="ARBA" id="ARBA00002914"/>
    </source>
</evidence>
<comment type="function">
    <text evidence="1">Cytosolic glucose-6-phosphate dehydrogenase that catalyzes the first and rate-limiting step of the oxidative branch within the pentose phosphate pathway/shunt, an alternative route to glycolysis for the dissimilation of carbohydrates and a major source of reducing power and metabolic intermediates for fatty acid and nucleic acid biosynthetic processes.</text>
</comment>
<dbReference type="GO" id="GO:0009051">
    <property type="term" value="P:pentose-phosphate shunt, oxidative branch"/>
    <property type="evidence" value="ECO:0007669"/>
    <property type="project" value="TreeGrafter"/>
</dbReference>
<dbReference type="Pfam" id="PF02781">
    <property type="entry name" value="G6PD_C"/>
    <property type="match status" value="1"/>
</dbReference>
<dbReference type="InterPro" id="IPR022675">
    <property type="entry name" value="G6P_DH_C"/>
</dbReference>
<feature type="domain" description="Glucose-6-phosphate dehydrogenase C-terminal" evidence="14">
    <location>
        <begin position="244"/>
        <end position="534"/>
    </location>
</feature>
<organism evidence="15 16">
    <name type="scientific">Ditylenchus destructor</name>
    <dbReference type="NCBI Taxonomy" id="166010"/>
    <lineage>
        <taxon>Eukaryota</taxon>
        <taxon>Metazoa</taxon>
        <taxon>Ecdysozoa</taxon>
        <taxon>Nematoda</taxon>
        <taxon>Chromadorea</taxon>
        <taxon>Rhabditida</taxon>
        <taxon>Tylenchina</taxon>
        <taxon>Tylenchomorpha</taxon>
        <taxon>Sphaerularioidea</taxon>
        <taxon>Anguinidae</taxon>
        <taxon>Anguininae</taxon>
        <taxon>Ditylenchus</taxon>
    </lineage>
</organism>
<evidence type="ECO:0000259" key="13">
    <source>
        <dbReference type="Pfam" id="PF00479"/>
    </source>
</evidence>
<feature type="region of interest" description="Disordered" evidence="12">
    <location>
        <begin position="1"/>
        <end position="32"/>
    </location>
</feature>
<dbReference type="Proteomes" id="UP001201812">
    <property type="component" value="Unassembled WGS sequence"/>
</dbReference>
<comment type="pathway">
    <text evidence="2 11">Carbohydrate degradation; pentose phosphate pathway; D-ribulose 5-phosphate from D-glucose 6-phosphate (oxidative stage): step 1/3.</text>
</comment>
<dbReference type="FunFam" id="3.40.50.720:FF:000111">
    <property type="entry name" value="Glucose-6-phosphate 1-dehydrogenase"/>
    <property type="match status" value="1"/>
</dbReference>
<keyword evidence="9 11" id="KW-0119">Carbohydrate metabolism</keyword>
<keyword evidence="7 11" id="KW-0521">NADP</keyword>
<dbReference type="GO" id="GO:0050661">
    <property type="term" value="F:NADP binding"/>
    <property type="evidence" value="ECO:0007669"/>
    <property type="project" value="InterPro"/>
</dbReference>
<sequence length="548" mass="62885">MKEKVCGDTLSPFQQSSSQSTEEMHRQRAASASEPLLPEVIQFIKDGLKQSHSCNFEVPHVFVVFGASGDLAKKKIFPTLWWLFRDGLLPRGIFFIGYARSKLSLQDLQASFEKFCKVRENERPKFEEFIKRCSYISGKYDTDEGFGQLNTAIEQMEDTFKKSTNRLYYLALPPDVFQPVTLHIKKQCMSKSDAWTRVIVEKPFGHDDVSSAKLSEHLASLFDEHQIYRIDHYLGKEMVQNLVVLRFGNRFIAPSWNRDNIASVTISFKEDFGTQGRGGYFDKSGIIRDVMQNHLMQILSLVAMEKPASLSADDVRNEKVKVLKTIKPVELNDVVLGQYVGNPEGKDEDSRLGYLDDPTVPNDSVTPTYATAMLKVHNERWEGVPFFLRCGKALNERKAEVRIQYKDVPGDIFPTGALKRDELVIRVQPNEAVYMKLNTKKPGFGFDAEETELDLTLSSRYKDLRLPDAYERLFFDLFSGFQYNFVRADELEHAWRIFTPLLKQIENEKIHPEKYVFGSRGPESSDRLMAENGYLFSGTYKWSPPSKL</sequence>